<dbReference type="OrthoDB" id="10421938at2759"/>
<name>A0A2P4XWR0_9STRA</name>
<gene>
    <name evidence="2" type="ORF">PHPALM_13666</name>
</gene>
<dbReference type="Pfam" id="PF11427">
    <property type="entry name" value="HTH_Tnp_Tc3_1"/>
    <property type="match status" value="1"/>
</dbReference>
<dbReference type="GO" id="GO:0003677">
    <property type="term" value="F:DNA binding"/>
    <property type="evidence" value="ECO:0007669"/>
    <property type="project" value="InterPro"/>
</dbReference>
<protein>
    <submittedName>
        <fullName evidence="2">Protein Y45F10D.1</fullName>
    </submittedName>
</protein>
<dbReference type="InterPro" id="IPR025898">
    <property type="entry name" value="Tc3_transposase_DNA-bd_dom"/>
</dbReference>
<sequence>MGRGSPLTERERCKIDGLGQAGVGIREIARKVKRSTDAVRPSTGEFTAPQLRSMLNLTPSVRTIQRVLVNVVWLCYTKLNSTLPLSKADKISRKA</sequence>
<feature type="domain" description="Tc3 transposase DNA binding" evidence="1">
    <location>
        <begin position="3"/>
        <end position="39"/>
    </location>
</feature>
<organism evidence="2 3">
    <name type="scientific">Phytophthora palmivora</name>
    <dbReference type="NCBI Taxonomy" id="4796"/>
    <lineage>
        <taxon>Eukaryota</taxon>
        <taxon>Sar</taxon>
        <taxon>Stramenopiles</taxon>
        <taxon>Oomycota</taxon>
        <taxon>Peronosporomycetes</taxon>
        <taxon>Peronosporales</taxon>
        <taxon>Peronosporaceae</taxon>
        <taxon>Phytophthora</taxon>
    </lineage>
</organism>
<accession>A0A2P4XWR0</accession>
<dbReference type="SUPFAM" id="SSF46689">
    <property type="entry name" value="Homeodomain-like"/>
    <property type="match status" value="1"/>
</dbReference>
<proteinExistence type="predicted"/>
<dbReference type="EMBL" id="NCKW01007628">
    <property type="protein sequence ID" value="POM69990.1"/>
    <property type="molecule type" value="Genomic_DNA"/>
</dbReference>
<evidence type="ECO:0000313" key="3">
    <source>
        <dbReference type="Proteomes" id="UP000237271"/>
    </source>
</evidence>
<dbReference type="Proteomes" id="UP000237271">
    <property type="component" value="Unassembled WGS sequence"/>
</dbReference>
<dbReference type="Gene3D" id="1.10.10.60">
    <property type="entry name" value="Homeodomain-like"/>
    <property type="match status" value="1"/>
</dbReference>
<evidence type="ECO:0000313" key="2">
    <source>
        <dbReference type="EMBL" id="POM69990.1"/>
    </source>
</evidence>
<evidence type="ECO:0000259" key="1">
    <source>
        <dbReference type="Pfam" id="PF11427"/>
    </source>
</evidence>
<comment type="caution">
    <text evidence="2">The sequence shown here is derived from an EMBL/GenBank/DDBJ whole genome shotgun (WGS) entry which is preliminary data.</text>
</comment>
<dbReference type="InterPro" id="IPR009057">
    <property type="entry name" value="Homeodomain-like_sf"/>
</dbReference>
<reference evidence="2 3" key="1">
    <citation type="journal article" date="2017" name="Genome Biol. Evol.">
        <title>Phytophthora megakarya and P. palmivora, closely related causal agents of cacao black pod rot, underwent increases in genome sizes and gene numbers by different mechanisms.</title>
        <authorList>
            <person name="Ali S.S."/>
            <person name="Shao J."/>
            <person name="Lary D.J."/>
            <person name="Kronmiller B."/>
            <person name="Shen D."/>
            <person name="Strem M.D."/>
            <person name="Amoako-Attah I."/>
            <person name="Akrofi A.Y."/>
            <person name="Begoude B.A."/>
            <person name="Ten Hoopen G.M."/>
            <person name="Coulibaly K."/>
            <person name="Kebe B.I."/>
            <person name="Melnick R.L."/>
            <person name="Guiltinan M.J."/>
            <person name="Tyler B.M."/>
            <person name="Meinhardt L.W."/>
            <person name="Bailey B.A."/>
        </authorList>
    </citation>
    <scope>NUCLEOTIDE SEQUENCE [LARGE SCALE GENOMIC DNA]</scope>
    <source>
        <strain evidence="3">sbr112.9</strain>
    </source>
</reference>
<dbReference type="AlphaFoldDB" id="A0A2P4XWR0"/>
<keyword evidence="3" id="KW-1185">Reference proteome</keyword>